<sequence length="50" mass="5547">MAYDLEGAACWSWTTGKAEALYFGGEEHLQDLLVSLQTVTESTKDFCTQT</sequence>
<comment type="caution">
    <text evidence="1">The sequence shown here is derived from an EMBL/GenBank/DDBJ whole genome shotgun (WGS) entry which is preliminary data.</text>
</comment>
<reference evidence="1 2" key="1">
    <citation type="submission" date="2015-01" db="EMBL/GenBank/DDBJ databases">
        <title>Genome sequencing of Jeotgalibacillus soli.</title>
        <authorList>
            <person name="Goh K.M."/>
            <person name="Chan K.-G."/>
            <person name="Yaakop A.S."/>
            <person name="Ee R."/>
            <person name="Gan H.M."/>
            <person name="Chan C.S."/>
        </authorList>
    </citation>
    <scope>NUCLEOTIDE SEQUENCE [LARGE SCALE GENOMIC DNA]</scope>
    <source>
        <strain evidence="1 2">P9</strain>
    </source>
</reference>
<evidence type="ECO:0000313" key="2">
    <source>
        <dbReference type="Proteomes" id="UP000031938"/>
    </source>
</evidence>
<dbReference type="EMBL" id="JXRP01000006">
    <property type="protein sequence ID" value="KIL52202.1"/>
    <property type="molecule type" value="Genomic_DNA"/>
</dbReference>
<protein>
    <submittedName>
        <fullName evidence="1">Uncharacterized protein</fullName>
    </submittedName>
</protein>
<organism evidence="1 2">
    <name type="scientific">Jeotgalibacillus soli</name>
    <dbReference type="NCBI Taxonomy" id="889306"/>
    <lineage>
        <taxon>Bacteria</taxon>
        <taxon>Bacillati</taxon>
        <taxon>Bacillota</taxon>
        <taxon>Bacilli</taxon>
        <taxon>Bacillales</taxon>
        <taxon>Caryophanaceae</taxon>
        <taxon>Jeotgalibacillus</taxon>
    </lineage>
</organism>
<accession>A0A0C2VTE7</accession>
<evidence type="ECO:0000313" key="1">
    <source>
        <dbReference type="EMBL" id="KIL52202.1"/>
    </source>
</evidence>
<dbReference type="AlphaFoldDB" id="A0A0C2VTE7"/>
<name>A0A0C2VTE7_9BACL</name>
<gene>
    <name evidence="1" type="ORF">KP78_05720</name>
</gene>
<dbReference type="Proteomes" id="UP000031938">
    <property type="component" value="Unassembled WGS sequence"/>
</dbReference>
<keyword evidence="2" id="KW-1185">Reference proteome</keyword>
<dbReference type="PATRIC" id="fig|889306.3.peg.571"/>
<proteinExistence type="predicted"/>